<dbReference type="Pfam" id="PF13668">
    <property type="entry name" value="Ferritin_2"/>
    <property type="match status" value="1"/>
</dbReference>
<evidence type="ECO:0000313" key="2">
    <source>
        <dbReference type="EMBL" id="MDO7841629.1"/>
    </source>
</evidence>
<keyword evidence="1" id="KW-0472">Membrane</keyword>
<protein>
    <submittedName>
        <fullName evidence="2">Ferritin-like domain-containing protein</fullName>
    </submittedName>
</protein>
<gene>
    <name evidence="2" type="ORF">Q5H94_04775</name>
</gene>
<sequence>MAAPQEDMLDQDVERSSERREFFRSALGAAAVAATGVAAVSIGAIASAATVADSDILNFALQVEYLLAQYYGVASGVGPLAAGQLTAGSTATGTNVAGAATGAAAVSFTDANVAQIVREIALEKAAHVALLRTATGTDVAAQPAIDLGVTASGAFSTAMRAAGVITGSTSTFDVYANDGNFLLGAFLLEDVITSAYRAILSSVGDATNRESVAGLLGASAYHASAIRTLLYAKGSVSGSTLRANADAISDARDKLDGVPGDDDQGISPATVDAKLVSNIPPAGADGLAFGRGSAFVLNILYLNSASVSKGGFYPAGVNGTIVASSQN</sequence>
<evidence type="ECO:0000313" key="3">
    <source>
        <dbReference type="Proteomes" id="UP001176468"/>
    </source>
</evidence>
<dbReference type="PANTHER" id="PTHR31694:SF26">
    <property type="entry name" value="OS05G0151100 PROTEIN"/>
    <property type="match status" value="1"/>
</dbReference>
<dbReference type="InterPro" id="IPR006311">
    <property type="entry name" value="TAT_signal"/>
</dbReference>
<comment type="caution">
    <text evidence="2">The sequence shown here is derived from an EMBL/GenBank/DDBJ whole genome shotgun (WGS) entry which is preliminary data.</text>
</comment>
<dbReference type="Proteomes" id="UP001176468">
    <property type="component" value="Unassembled WGS sequence"/>
</dbReference>
<evidence type="ECO:0000256" key="1">
    <source>
        <dbReference type="SAM" id="Phobius"/>
    </source>
</evidence>
<dbReference type="RefSeq" id="WP_304560070.1">
    <property type="nucleotide sequence ID" value="NZ_JAUQSZ010000002.1"/>
</dbReference>
<keyword evidence="1" id="KW-0812">Transmembrane</keyword>
<keyword evidence="1" id="KW-1133">Transmembrane helix</keyword>
<accession>A0ABT8ZVN7</accession>
<name>A0ABT8ZVN7_9SPHN</name>
<organism evidence="2 3">
    <name type="scientific">Sphingomonas immobilis</name>
    <dbReference type="NCBI Taxonomy" id="3063997"/>
    <lineage>
        <taxon>Bacteria</taxon>
        <taxon>Pseudomonadati</taxon>
        <taxon>Pseudomonadota</taxon>
        <taxon>Alphaproteobacteria</taxon>
        <taxon>Sphingomonadales</taxon>
        <taxon>Sphingomonadaceae</taxon>
        <taxon>Sphingomonas</taxon>
    </lineage>
</organism>
<dbReference type="PROSITE" id="PS51318">
    <property type="entry name" value="TAT"/>
    <property type="match status" value="1"/>
</dbReference>
<keyword evidence="3" id="KW-1185">Reference proteome</keyword>
<dbReference type="PANTHER" id="PTHR31694">
    <property type="entry name" value="DESICCATION-LIKE PROTEIN"/>
    <property type="match status" value="1"/>
</dbReference>
<proteinExistence type="predicted"/>
<dbReference type="EMBL" id="JAUQSZ010000002">
    <property type="protein sequence ID" value="MDO7841629.1"/>
    <property type="molecule type" value="Genomic_DNA"/>
</dbReference>
<feature type="transmembrane region" description="Helical" evidence="1">
    <location>
        <begin position="25"/>
        <end position="49"/>
    </location>
</feature>
<dbReference type="InterPro" id="IPR052965">
    <property type="entry name" value="Pigment-catalase-like"/>
</dbReference>
<reference evidence="2" key="1">
    <citation type="submission" date="2023-07" db="EMBL/GenBank/DDBJ databases">
        <authorList>
            <person name="Kim M.K."/>
        </authorList>
    </citation>
    <scope>NUCLEOTIDE SEQUENCE</scope>
    <source>
        <strain evidence="2">CA1-15</strain>
    </source>
</reference>